<feature type="transmembrane region" description="Helical" evidence="2">
    <location>
        <begin position="34"/>
        <end position="52"/>
    </location>
</feature>
<dbReference type="RefSeq" id="WP_012501579.1">
    <property type="nucleotide sequence ID" value="NC_011027.1"/>
</dbReference>
<dbReference type="OrthoDB" id="595360at2"/>
<keyword evidence="2" id="KW-0472">Membrane</keyword>
<evidence type="ECO:0000313" key="3">
    <source>
        <dbReference type="EMBL" id="ACF10746.1"/>
    </source>
</evidence>
<evidence type="ECO:0000256" key="2">
    <source>
        <dbReference type="SAM" id="Phobius"/>
    </source>
</evidence>
<sequence>MNQRLVAGVLAGLSLAFIAAELLVATLGGFDTGWMVLLLSFYAGLVGLLFGVRTLSEGRREVVESVSERRARAKRDGLVGDLLDDYEIDEEFIGRGKRKFSASKPATSQPSASPSSGASGDRPLDDDELKSAITAHADMMGGLGNLRTRIEAMDDLDFYSMARKVGMAGVSRTRALAVVTELVSASGGAMLDEASPLSLSIDKGSFDDYIKRCMNNPDTRVDDEANDSESFSVGLDAGDLSSQPGTPPTEFSHDPKAVIERFKRSAGKR</sequence>
<name>B3QKV8_CHLP8</name>
<protein>
    <submittedName>
        <fullName evidence="3">Uncharacterized protein</fullName>
    </submittedName>
</protein>
<accession>B3QKV8</accession>
<feature type="region of interest" description="Disordered" evidence="1">
    <location>
        <begin position="217"/>
        <end position="257"/>
    </location>
</feature>
<keyword evidence="4" id="KW-1185">Reference proteome</keyword>
<dbReference type="EMBL" id="CP001099">
    <property type="protein sequence ID" value="ACF10746.1"/>
    <property type="molecule type" value="Genomic_DNA"/>
</dbReference>
<keyword evidence="2" id="KW-1133">Transmembrane helix</keyword>
<dbReference type="Proteomes" id="UP000008811">
    <property type="component" value="Chromosome"/>
</dbReference>
<organism evidence="3 4">
    <name type="scientific">Chlorobaculum parvum (strain DSM 263 / NCIMB 8327)</name>
    <name type="common">Chlorobium vibrioforme subsp. thiosulfatophilum</name>
    <dbReference type="NCBI Taxonomy" id="517417"/>
    <lineage>
        <taxon>Bacteria</taxon>
        <taxon>Pseudomonadati</taxon>
        <taxon>Chlorobiota</taxon>
        <taxon>Chlorobiia</taxon>
        <taxon>Chlorobiales</taxon>
        <taxon>Chlorobiaceae</taxon>
        <taxon>Chlorobaculum</taxon>
    </lineage>
</organism>
<dbReference type="AlphaFoldDB" id="B3QKV8"/>
<dbReference type="eggNOG" id="ENOG5033NSB">
    <property type="taxonomic scope" value="Bacteria"/>
</dbReference>
<feature type="compositionally biased region" description="Low complexity" evidence="1">
    <location>
        <begin position="102"/>
        <end position="119"/>
    </location>
</feature>
<reference evidence="3" key="1">
    <citation type="submission" date="2008-06" db="EMBL/GenBank/DDBJ databases">
        <title>Complete sequence of Chlorobaculum parvum NCIB 8327.</title>
        <authorList>
            <consortium name="US DOE Joint Genome Institute"/>
            <person name="Lucas S."/>
            <person name="Copeland A."/>
            <person name="Lapidus A."/>
            <person name="Glavina del Rio T."/>
            <person name="Dalin E."/>
            <person name="Tice H."/>
            <person name="Bruce D."/>
            <person name="Goodwin L."/>
            <person name="Pitluck S."/>
            <person name="Schmutz J."/>
            <person name="Larimer F."/>
            <person name="Land M."/>
            <person name="Hauser L."/>
            <person name="Kyrpides N."/>
            <person name="Mikhailova N."/>
            <person name="Zhao F."/>
            <person name="Li T."/>
            <person name="Liu Z."/>
            <person name="Overmann J."/>
            <person name="Bryant D.A."/>
            <person name="Richardson P."/>
        </authorList>
    </citation>
    <scope>NUCLEOTIDE SEQUENCE [LARGE SCALE GENOMIC DNA]</scope>
    <source>
        <strain evidence="3">NCIB 8327</strain>
    </source>
</reference>
<proteinExistence type="predicted"/>
<feature type="region of interest" description="Disordered" evidence="1">
    <location>
        <begin position="99"/>
        <end position="126"/>
    </location>
</feature>
<dbReference type="STRING" id="517417.Cpar_0322"/>
<evidence type="ECO:0000256" key="1">
    <source>
        <dbReference type="SAM" id="MobiDB-lite"/>
    </source>
</evidence>
<evidence type="ECO:0000313" key="4">
    <source>
        <dbReference type="Proteomes" id="UP000008811"/>
    </source>
</evidence>
<dbReference type="HOGENOM" id="CLU_1033853_0_0_10"/>
<dbReference type="KEGG" id="cpc:Cpar_0322"/>
<gene>
    <name evidence="3" type="ordered locus">Cpar_0322</name>
</gene>
<keyword evidence="2" id="KW-0812">Transmembrane</keyword>